<dbReference type="Pfam" id="PF08314">
    <property type="entry name" value="Sec39"/>
    <property type="match status" value="1"/>
</dbReference>
<dbReference type="GO" id="GO:0005783">
    <property type="term" value="C:endoplasmic reticulum"/>
    <property type="evidence" value="ECO:0007669"/>
    <property type="project" value="UniProtKB-SubCell"/>
</dbReference>
<dbReference type="Proteomes" id="UP000241462">
    <property type="component" value="Unassembled WGS sequence"/>
</dbReference>
<keyword evidence="4" id="KW-0653">Protein transport</keyword>
<organism evidence="8 9">
    <name type="scientific">Coniella lustricola</name>
    <dbReference type="NCBI Taxonomy" id="2025994"/>
    <lineage>
        <taxon>Eukaryota</taxon>
        <taxon>Fungi</taxon>
        <taxon>Dikarya</taxon>
        <taxon>Ascomycota</taxon>
        <taxon>Pezizomycotina</taxon>
        <taxon>Sordariomycetes</taxon>
        <taxon>Sordariomycetidae</taxon>
        <taxon>Diaporthales</taxon>
        <taxon>Schizoparmaceae</taxon>
        <taxon>Coniella</taxon>
    </lineage>
</organism>
<dbReference type="InterPro" id="IPR013244">
    <property type="entry name" value="Sec39_domain"/>
</dbReference>
<keyword evidence="6" id="KW-0732">Signal</keyword>
<dbReference type="PANTHER" id="PTHR40787">
    <property type="entry name" value="SECRETED PROTEIN"/>
    <property type="match status" value="1"/>
</dbReference>
<dbReference type="GO" id="GO:0006890">
    <property type="term" value="P:retrograde vesicle-mediated transport, Golgi to endoplasmic reticulum"/>
    <property type="evidence" value="ECO:0007669"/>
    <property type="project" value="InterPro"/>
</dbReference>
<gene>
    <name evidence="8" type="ORF">BD289DRAFT_455235</name>
</gene>
<evidence type="ECO:0000256" key="3">
    <source>
        <dbReference type="ARBA" id="ARBA00022824"/>
    </source>
</evidence>
<evidence type="ECO:0000256" key="1">
    <source>
        <dbReference type="ARBA" id="ARBA00004240"/>
    </source>
</evidence>
<proteinExistence type="predicted"/>
<feature type="domain" description="Sec39" evidence="7">
    <location>
        <begin position="11"/>
        <end position="790"/>
    </location>
</feature>
<accession>A0A2T3A0L4</accession>
<feature type="chain" id="PRO_5015610456" evidence="6">
    <location>
        <begin position="22"/>
        <end position="909"/>
    </location>
</feature>
<protein>
    <submittedName>
        <fullName evidence="8">Sec39 domain-containing protein</fullName>
    </submittedName>
</protein>
<reference evidence="8 9" key="1">
    <citation type="journal article" date="2018" name="Mycol. Prog.">
        <title>Coniella lustricola, a new species from submerged detritus.</title>
        <authorList>
            <person name="Raudabaugh D.B."/>
            <person name="Iturriaga T."/>
            <person name="Carver A."/>
            <person name="Mondo S."/>
            <person name="Pangilinan J."/>
            <person name="Lipzen A."/>
            <person name="He G."/>
            <person name="Amirebrahimi M."/>
            <person name="Grigoriev I.V."/>
            <person name="Miller A.N."/>
        </authorList>
    </citation>
    <scope>NUCLEOTIDE SEQUENCE [LARGE SCALE GENOMIC DNA]</scope>
    <source>
        <strain evidence="8 9">B22-T-1</strain>
    </source>
</reference>
<feature type="region of interest" description="Disordered" evidence="5">
    <location>
        <begin position="783"/>
        <end position="829"/>
    </location>
</feature>
<comment type="subcellular location">
    <subcellularLocation>
        <location evidence="1">Endoplasmic reticulum</location>
    </subcellularLocation>
</comment>
<dbReference type="InParanoid" id="A0A2T3A0L4"/>
<dbReference type="GO" id="GO:0015031">
    <property type="term" value="P:protein transport"/>
    <property type="evidence" value="ECO:0007669"/>
    <property type="project" value="UniProtKB-KW"/>
</dbReference>
<keyword evidence="9" id="KW-1185">Reference proteome</keyword>
<evidence type="ECO:0000256" key="2">
    <source>
        <dbReference type="ARBA" id="ARBA00022448"/>
    </source>
</evidence>
<dbReference type="AlphaFoldDB" id="A0A2T3A0L4"/>
<dbReference type="EMBL" id="KZ678525">
    <property type="protein sequence ID" value="PSR80592.1"/>
    <property type="molecule type" value="Genomic_DNA"/>
</dbReference>
<evidence type="ECO:0000256" key="6">
    <source>
        <dbReference type="SAM" id="SignalP"/>
    </source>
</evidence>
<dbReference type="OrthoDB" id="3434013at2759"/>
<evidence type="ECO:0000313" key="9">
    <source>
        <dbReference type="Proteomes" id="UP000241462"/>
    </source>
</evidence>
<keyword evidence="3" id="KW-0256">Endoplasmic reticulum</keyword>
<feature type="region of interest" description="Disordered" evidence="5">
    <location>
        <begin position="858"/>
        <end position="879"/>
    </location>
</feature>
<evidence type="ECO:0000259" key="7">
    <source>
        <dbReference type="Pfam" id="PF08314"/>
    </source>
</evidence>
<dbReference type="STRING" id="2025994.A0A2T3A0L4"/>
<feature type="signal peptide" evidence="6">
    <location>
        <begin position="1"/>
        <end position="21"/>
    </location>
</feature>
<keyword evidence="2" id="KW-0813">Transport</keyword>
<sequence length="909" mass="101197">MSLVLSAPKLVLLAVHLTAKADLDSLSFLAANHGAVLRKELLLRIVLTYLPETLKSEEYVSFIKEIENGEYAAPEHWDVDISAVQDLSEEQALKKVRKLHLQKLSWSDAPVEAEGDLLTLFLLRRAYQVDEEAGLLTQLPDLVAPFLEHSPYLRTWTISVLLPLLRRNYEFYPQDSVPITLAQFEQLSDTEAIDFLLSQTGADDDCSNVARDLRCLVGPWIHNDKRWISTKSNPAQEGDDQDHEHLVCPGWEQVLVWMTTQAGTSWKNAVETIDHWHGPEDADLGGFGHMWMEEEKQSYLERRYAQAALACAYLVPNATTDALTGAYTIALEVTKLLDDPLPSLQTAASNLSPVPDLGSTNIMFAKHVTFLRNNMLEEDNVLTKPTKLATTLLSALVVSAYISTRAGSPMTVRKAGELAILQDEREQKAEFSKLIHTISERGSNTEDKFWIKTRNELLWLRDWGADEDETSLDANEEHSAVFGRLKKEFIEVEVLKALLAHTQQPLSKETLRSTVYAAAMAAYDNASNPNRTRGGLKKCNDIIYAFPGTIERSLVATQRVEALLKATHGLSDYKLVLKKGEPFTPVVLRVHHDPLSIIQKVLEQNPKSYTQIQDLVDVGRNMIAASLTVKDKSGHPALTAEMEPEQMLNAERRITAMCIDTALTEDDFETAYTYVVNRLAALSGPLQASPRKASSGSLRVNTPVRDDWSWRAALQAGMYQRTARTMRPTHLGTASGNPDIRHLEQRIECLATALRVAPANTLPEILKNYRRTEEALDAAIKAEAEQESAWDDAADRQVMPGTFKTPTPQRESGGRQGTSSKHRATEEAPMSLFDLSRASMLSAQKNFTALSNFNITAQNKSSNAEPDVGEQQQRARKRDQLRNAAVGGLTAGVGWLIGAQPVHKEQEED</sequence>
<dbReference type="PANTHER" id="PTHR40787:SF3">
    <property type="entry name" value="PROTEIN TRANSPORT PROTEIN SEC39"/>
    <property type="match status" value="1"/>
</dbReference>
<evidence type="ECO:0000256" key="4">
    <source>
        <dbReference type="ARBA" id="ARBA00022927"/>
    </source>
</evidence>
<name>A0A2T3A0L4_9PEZI</name>
<evidence type="ECO:0000313" key="8">
    <source>
        <dbReference type="EMBL" id="PSR80592.1"/>
    </source>
</evidence>
<evidence type="ECO:0000256" key="5">
    <source>
        <dbReference type="SAM" id="MobiDB-lite"/>
    </source>
</evidence>